<comment type="caution">
    <text evidence="2">The sequence shown here is derived from an EMBL/GenBank/DDBJ whole genome shotgun (WGS) entry which is preliminary data.</text>
</comment>
<dbReference type="InterPro" id="IPR016040">
    <property type="entry name" value="NAD(P)-bd_dom"/>
</dbReference>
<reference evidence="2" key="1">
    <citation type="journal article" date="2023" name="PLoS Negl. Trop. Dis.">
        <title>A genome sequence for Biomphalaria pfeifferi, the major vector snail for the human-infecting parasite Schistosoma mansoni.</title>
        <authorList>
            <person name="Bu L."/>
            <person name="Lu L."/>
            <person name="Laidemitt M.R."/>
            <person name="Zhang S.M."/>
            <person name="Mutuku M."/>
            <person name="Mkoji G."/>
            <person name="Steinauer M."/>
            <person name="Loker E.S."/>
        </authorList>
    </citation>
    <scope>NUCLEOTIDE SEQUENCE</scope>
    <source>
        <strain evidence="2">KasaAsao</strain>
    </source>
</reference>
<evidence type="ECO:0000313" key="3">
    <source>
        <dbReference type="Proteomes" id="UP001233172"/>
    </source>
</evidence>
<dbReference type="InterPro" id="IPR036291">
    <property type="entry name" value="NAD(P)-bd_dom_sf"/>
</dbReference>
<dbReference type="Pfam" id="PF13460">
    <property type="entry name" value="NAD_binding_10"/>
    <property type="match status" value="1"/>
</dbReference>
<name>A0AAD8BRP6_BIOPF</name>
<dbReference type="PANTHER" id="PTHR15020:SF50">
    <property type="entry name" value="UPF0659 PROTEIN YMR090W"/>
    <property type="match status" value="1"/>
</dbReference>
<proteinExistence type="predicted"/>
<dbReference type="SUPFAM" id="SSF51735">
    <property type="entry name" value="NAD(P)-binding Rossmann-fold domains"/>
    <property type="match status" value="1"/>
</dbReference>
<dbReference type="Proteomes" id="UP001233172">
    <property type="component" value="Unassembled WGS sequence"/>
</dbReference>
<dbReference type="GO" id="GO:0003824">
    <property type="term" value="F:catalytic activity"/>
    <property type="evidence" value="ECO:0007669"/>
    <property type="project" value="UniProtKB-ARBA"/>
</dbReference>
<keyword evidence="3" id="KW-1185">Reference proteome</keyword>
<evidence type="ECO:0000313" key="2">
    <source>
        <dbReference type="EMBL" id="KAK0059652.1"/>
    </source>
</evidence>
<dbReference type="PANTHER" id="PTHR15020">
    <property type="entry name" value="FLAVIN REDUCTASE-RELATED"/>
    <property type="match status" value="1"/>
</dbReference>
<dbReference type="Gene3D" id="3.40.50.720">
    <property type="entry name" value="NAD(P)-binding Rossmann-like Domain"/>
    <property type="match status" value="1"/>
</dbReference>
<feature type="domain" description="NAD(P)-binding" evidence="1">
    <location>
        <begin position="7"/>
        <end position="215"/>
    </location>
</feature>
<evidence type="ECO:0000259" key="1">
    <source>
        <dbReference type="Pfam" id="PF13460"/>
    </source>
</evidence>
<accession>A0AAD8BRP6</accession>
<dbReference type="EMBL" id="JASAOG010000040">
    <property type="protein sequence ID" value="KAK0059652.1"/>
    <property type="molecule type" value="Genomic_DNA"/>
</dbReference>
<sequence>MKILVIGATGPTGLLIISEALARGYDVIALIRSPVKMTMMHPKLKVVQADILKSEYVVQADILKSEDVAKNLKGCDAVLSAVGSRAGMMSHCDVYSKSGEAVVNAMRQTGVKRFIAITSWATKDSSDVPFIWRWVVKPVFLFFMKNVLNDMKILEDYLQKECSDIDYTVVKPPSLTNNTSKGNKIIAKEGQYISSGQSAISRQDVAKFMLDHITHQGSFQKLISVAISNEKN</sequence>
<organism evidence="2 3">
    <name type="scientific">Biomphalaria pfeifferi</name>
    <name type="common">Bloodfluke planorb</name>
    <name type="synonym">Freshwater snail</name>
    <dbReference type="NCBI Taxonomy" id="112525"/>
    <lineage>
        <taxon>Eukaryota</taxon>
        <taxon>Metazoa</taxon>
        <taxon>Spiralia</taxon>
        <taxon>Lophotrochozoa</taxon>
        <taxon>Mollusca</taxon>
        <taxon>Gastropoda</taxon>
        <taxon>Heterobranchia</taxon>
        <taxon>Euthyneura</taxon>
        <taxon>Panpulmonata</taxon>
        <taxon>Hygrophila</taxon>
        <taxon>Lymnaeoidea</taxon>
        <taxon>Planorbidae</taxon>
        <taxon>Biomphalaria</taxon>
    </lineage>
</organism>
<gene>
    <name evidence="2" type="ORF">Bpfe_010820</name>
</gene>
<protein>
    <submittedName>
        <fullName evidence="2">Flavin reductase (NADPH)</fullName>
    </submittedName>
</protein>
<dbReference type="AlphaFoldDB" id="A0AAD8BRP6"/>
<dbReference type="CDD" id="cd05244">
    <property type="entry name" value="BVR-B_like_SDR_a"/>
    <property type="match status" value="1"/>
</dbReference>
<reference evidence="2" key="2">
    <citation type="submission" date="2023-04" db="EMBL/GenBank/DDBJ databases">
        <authorList>
            <person name="Bu L."/>
            <person name="Lu L."/>
            <person name="Laidemitt M.R."/>
            <person name="Zhang S.M."/>
            <person name="Mutuku M."/>
            <person name="Mkoji G."/>
            <person name="Steinauer M."/>
            <person name="Loker E.S."/>
        </authorList>
    </citation>
    <scope>NUCLEOTIDE SEQUENCE</scope>
    <source>
        <strain evidence="2">KasaAsao</strain>
        <tissue evidence="2">Whole Snail</tissue>
    </source>
</reference>